<evidence type="ECO:0000256" key="3">
    <source>
        <dbReference type="ARBA" id="ARBA00022598"/>
    </source>
</evidence>
<dbReference type="Gene3D" id="3.30.559.30">
    <property type="entry name" value="Nonribosomal peptide synthetase, condensation domain"/>
    <property type="match status" value="2"/>
</dbReference>
<dbReference type="InterPro" id="IPR001242">
    <property type="entry name" value="Condensation_dom"/>
</dbReference>
<gene>
    <name evidence="6" type="ORF">H4R34_003291</name>
</gene>
<dbReference type="Gene3D" id="3.40.50.12780">
    <property type="entry name" value="N-terminal domain of ligase-like"/>
    <property type="match status" value="1"/>
</dbReference>
<proteinExistence type="predicted"/>
<evidence type="ECO:0000313" key="7">
    <source>
        <dbReference type="Proteomes" id="UP001151582"/>
    </source>
</evidence>
<protein>
    <recommendedName>
        <fullName evidence="5">Carrier domain-containing protein</fullName>
    </recommendedName>
</protein>
<dbReference type="SUPFAM" id="SSF56801">
    <property type="entry name" value="Acetyl-CoA synthetase-like"/>
    <property type="match status" value="1"/>
</dbReference>
<evidence type="ECO:0000256" key="2">
    <source>
        <dbReference type="ARBA" id="ARBA00022553"/>
    </source>
</evidence>
<dbReference type="OrthoDB" id="408177at2759"/>
<dbReference type="Pfam" id="PF00501">
    <property type="entry name" value="AMP-binding"/>
    <property type="match status" value="1"/>
</dbReference>
<accession>A0A9W8E8E2</accession>
<dbReference type="GO" id="GO:0031177">
    <property type="term" value="F:phosphopantetheine binding"/>
    <property type="evidence" value="ECO:0007669"/>
    <property type="project" value="TreeGrafter"/>
</dbReference>
<dbReference type="InterPro" id="IPR010071">
    <property type="entry name" value="AA_adenyl_dom"/>
</dbReference>
<dbReference type="InterPro" id="IPR045851">
    <property type="entry name" value="AMP-bd_C_sf"/>
</dbReference>
<dbReference type="InterPro" id="IPR036736">
    <property type="entry name" value="ACP-like_sf"/>
</dbReference>
<feature type="transmembrane region" description="Helical" evidence="4">
    <location>
        <begin position="543"/>
        <end position="561"/>
    </location>
</feature>
<keyword evidence="1" id="KW-0596">Phosphopantetheine</keyword>
<sequence length="1477" mass="163391">MRQAWQALDSTTVLASWGIVASRHLQTNNIVFGLLECGDGNGRHEVWPQLLRVEPEQSVHEYCASVQRNGNLTLGIPDAMQLLGWPSDKLFLDTLIAVAKDTTSVQPPNRALGFWTNAMSRHRCSLMLIVQVSPVVPLIQLVFDQTVYSTDGIQQLGEQLVVVLGALMAMQGNEWAIKPCIRVADVPWLSQRRSYVGHSTGQPESATVGFWRALLHGVILTPDLQLPSTRLSSQHTIAEPYVTHTHTLGCPLSNIHAFCQSLDITTSSLLRGLWALLLHRYLSYPAEVTFGVLASRRSVLLADIDNTAGMCINLVPFRVKFDSEQPLHNWLRYIHRVSGEIMAHEHASLVDIQQWANAPVDTSLFQSLLVYDKHCENQLELDNQGMGMRPLDGFNFTKYSLTASFYNNDKNLCVSLVYRTDKYDDAYASLLCACLDACLSSIISSTPDTVLERIQQLPDSEYETIMRWSHGIAKSLDPTCALLPDLFTNSLHRCPQAIALESGDKRWTYAQVHQQAMIIAQWLIAHHVQPGDRVALVFTRSPYFVFAVLAVLLVGGIYVPIDAAIPIERIRGILSDLQKPLILLEDHDEVLVHHLTPVASGIGYCNTMASCSINDSIDTASVYQHPQDLAYIIFTSGTTGKPKGVPNRHESIVNTVLSMCQMLRATRLTRFAQLLNISFDGCVAEIFIAFCLGITLVLRSDDILHTLKQVDSSHIMPSLLSALDPADYPNLRMIITCGEALPDALAQQWCGHCALFNFYGPSECAVGTHGARVVGNECLTIGTAFPNLQTYILDDTRSISPIGVPGEICIAGIGVSNGYHNRPDLTAKAFIDNPFGPGKLYLTGDLGCWLPNGKIKHLGRKDFQVKLRGFRIELGEVEQVILRHPSVTATCAVAQDDNLVAFVAPSTCDPQSIQQLISQSLPPYMVPAVIVPLAALPLTRIGKVDRKALPRVDFDKLHHQDIMRPQTAMETALVGMLAKIMGLNEDQISTGSTFFQLGGNSLTAIRLVAKCQRQGFVLAMADINHTHTIAQLAKLMESQNAIADREPYPTVSGPVRLTPIQCEFLSEGYQWPQAYQSPLLLQCSTIYADSTWQHVVTQLLSHHDMLRFHLAEECDSSGAPMGVIEPALDTSQVLAFCEVATEADLHAVAFEASSKVDHHAGPVCQFRVVTMQEQQLQFLLLLVHHLAFDLVSCIVLVDDVASLLQNQTLTPKTLSYVAWSDTMYAMAQDLDVSTIALPTPSPPLPLDYPHVPLNRSKEYEAKEVLTIDHELLRRFNTYTQEHTVAAVDLLMTALLLACNQHFNTPSITVAFESNGRSLPGQSCDVSRTLGWCVSHHYLSLTKQPHESPKATLERTQSALRDLPVNGFNLFLAKHLKSFSKPHERAQFNINPELAFGYSDCKIAESAADALPIKPSLDLLAPIMPELLPNAHPYPLVVSCAHAMDKLDIRFIYHTNQFRPSTIQQLALDFKQVLDSMA</sequence>
<dbReference type="NCBIfam" id="TIGR01733">
    <property type="entry name" value="AA-adenyl-dom"/>
    <property type="match status" value="1"/>
</dbReference>
<organism evidence="6 7">
    <name type="scientific">Dimargaris verticillata</name>
    <dbReference type="NCBI Taxonomy" id="2761393"/>
    <lineage>
        <taxon>Eukaryota</taxon>
        <taxon>Fungi</taxon>
        <taxon>Fungi incertae sedis</taxon>
        <taxon>Zoopagomycota</taxon>
        <taxon>Kickxellomycotina</taxon>
        <taxon>Dimargaritomycetes</taxon>
        <taxon>Dimargaritales</taxon>
        <taxon>Dimargaritaceae</taxon>
        <taxon>Dimargaris</taxon>
    </lineage>
</organism>
<feature type="transmembrane region" description="Helical" evidence="4">
    <location>
        <begin position="674"/>
        <end position="698"/>
    </location>
</feature>
<keyword evidence="7" id="KW-1185">Reference proteome</keyword>
<dbReference type="InterPro" id="IPR000873">
    <property type="entry name" value="AMP-dep_synth/lig_dom"/>
</dbReference>
<dbReference type="Pfam" id="PF00550">
    <property type="entry name" value="PP-binding"/>
    <property type="match status" value="1"/>
</dbReference>
<evidence type="ECO:0000313" key="6">
    <source>
        <dbReference type="EMBL" id="KAJ1978204.1"/>
    </source>
</evidence>
<dbReference type="InterPro" id="IPR025110">
    <property type="entry name" value="AMP-bd_C"/>
</dbReference>
<evidence type="ECO:0000256" key="1">
    <source>
        <dbReference type="ARBA" id="ARBA00022450"/>
    </source>
</evidence>
<dbReference type="PANTHER" id="PTHR45527:SF1">
    <property type="entry name" value="FATTY ACID SYNTHASE"/>
    <property type="match status" value="1"/>
</dbReference>
<dbReference type="GO" id="GO:0016874">
    <property type="term" value="F:ligase activity"/>
    <property type="evidence" value="ECO:0007669"/>
    <property type="project" value="UniProtKB-KW"/>
</dbReference>
<name>A0A9W8E8E2_9FUNG</name>
<dbReference type="GO" id="GO:0043041">
    <property type="term" value="P:amino acid activation for nonribosomal peptide biosynthetic process"/>
    <property type="evidence" value="ECO:0007669"/>
    <property type="project" value="TreeGrafter"/>
</dbReference>
<evidence type="ECO:0000256" key="4">
    <source>
        <dbReference type="SAM" id="Phobius"/>
    </source>
</evidence>
<dbReference type="Gene3D" id="3.30.300.30">
    <property type="match status" value="1"/>
</dbReference>
<comment type="caution">
    <text evidence="6">The sequence shown here is derived from an EMBL/GenBank/DDBJ whole genome shotgun (WGS) entry which is preliminary data.</text>
</comment>
<feature type="domain" description="Carrier" evidence="5">
    <location>
        <begin position="964"/>
        <end position="1040"/>
    </location>
</feature>
<dbReference type="GO" id="GO:0005737">
    <property type="term" value="C:cytoplasm"/>
    <property type="evidence" value="ECO:0007669"/>
    <property type="project" value="TreeGrafter"/>
</dbReference>
<dbReference type="PROSITE" id="PS50075">
    <property type="entry name" value="CARRIER"/>
    <property type="match status" value="1"/>
</dbReference>
<dbReference type="InterPro" id="IPR042099">
    <property type="entry name" value="ANL_N_sf"/>
</dbReference>
<dbReference type="InterPro" id="IPR020845">
    <property type="entry name" value="AMP-binding_CS"/>
</dbReference>
<dbReference type="SUPFAM" id="SSF47336">
    <property type="entry name" value="ACP-like"/>
    <property type="match status" value="1"/>
</dbReference>
<dbReference type="Proteomes" id="UP001151582">
    <property type="component" value="Unassembled WGS sequence"/>
</dbReference>
<keyword evidence="4" id="KW-0472">Membrane</keyword>
<dbReference type="PANTHER" id="PTHR45527">
    <property type="entry name" value="NONRIBOSOMAL PEPTIDE SYNTHETASE"/>
    <property type="match status" value="1"/>
</dbReference>
<evidence type="ECO:0000259" key="5">
    <source>
        <dbReference type="PROSITE" id="PS50075"/>
    </source>
</evidence>
<dbReference type="SUPFAM" id="SSF52777">
    <property type="entry name" value="CoA-dependent acyltransferases"/>
    <property type="match status" value="4"/>
</dbReference>
<dbReference type="Gene3D" id="3.30.559.10">
    <property type="entry name" value="Chloramphenicol acetyltransferase-like domain"/>
    <property type="match status" value="1"/>
</dbReference>
<keyword evidence="2" id="KW-0597">Phosphoprotein</keyword>
<dbReference type="Pfam" id="PF13193">
    <property type="entry name" value="AMP-binding_C"/>
    <property type="match status" value="1"/>
</dbReference>
<keyword evidence="3" id="KW-0436">Ligase</keyword>
<keyword evidence="4" id="KW-0812">Transmembrane</keyword>
<dbReference type="PROSITE" id="PS00455">
    <property type="entry name" value="AMP_BINDING"/>
    <property type="match status" value="1"/>
</dbReference>
<dbReference type="GO" id="GO:0044550">
    <property type="term" value="P:secondary metabolite biosynthetic process"/>
    <property type="evidence" value="ECO:0007669"/>
    <property type="project" value="TreeGrafter"/>
</dbReference>
<dbReference type="Pfam" id="PF00668">
    <property type="entry name" value="Condensation"/>
    <property type="match status" value="2"/>
</dbReference>
<dbReference type="InterPro" id="IPR023213">
    <property type="entry name" value="CAT-like_dom_sf"/>
</dbReference>
<dbReference type="EMBL" id="JANBQB010000291">
    <property type="protein sequence ID" value="KAJ1978204.1"/>
    <property type="molecule type" value="Genomic_DNA"/>
</dbReference>
<reference evidence="6" key="1">
    <citation type="submission" date="2022-07" db="EMBL/GenBank/DDBJ databases">
        <title>Phylogenomic reconstructions and comparative analyses of Kickxellomycotina fungi.</title>
        <authorList>
            <person name="Reynolds N.K."/>
            <person name="Stajich J.E."/>
            <person name="Barry K."/>
            <person name="Grigoriev I.V."/>
            <person name="Crous P."/>
            <person name="Smith M.E."/>
        </authorList>
    </citation>
    <scope>NUCLEOTIDE SEQUENCE</scope>
    <source>
        <strain evidence="6">RSA 567</strain>
    </source>
</reference>
<dbReference type="InterPro" id="IPR009081">
    <property type="entry name" value="PP-bd_ACP"/>
</dbReference>
<dbReference type="Gene3D" id="1.10.1200.10">
    <property type="entry name" value="ACP-like"/>
    <property type="match status" value="1"/>
</dbReference>
<keyword evidence="4" id="KW-1133">Transmembrane helix</keyword>
<dbReference type="CDD" id="cd05930">
    <property type="entry name" value="A_NRPS"/>
    <property type="match status" value="1"/>
</dbReference>